<dbReference type="EMBL" id="CM044701">
    <property type="protein sequence ID" value="KAI5682542.1"/>
    <property type="molecule type" value="Genomic_DNA"/>
</dbReference>
<keyword evidence="2" id="KW-1185">Reference proteome</keyword>
<sequence length="162" mass="18775">MGKETVNHRNRSNRIALNGARIKSHINGHHDVDRESQEAKDLLIGPFKNKFEEFGDQGKASKLFSYVQYARLIQGRKLAKCWRRAPTTDGSLAPTIAYWLLPAELLEFTHLPPTVGFPYHCRFLNHGFNEYFKSLNYRLARVIMVLRPLFPQGSNYQSRKEL</sequence>
<comment type="caution">
    <text evidence="1">The sequence shown here is derived from an EMBL/GenBank/DDBJ whole genome shotgun (WGS) entry which is preliminary data.</text>
</comment>
<name>A0ACC0CCG7_CATRO</name>
<evidence type="ECO:0000313" key="2">
    <source>
        <dbReference type="Proteomes" id="UP001060085"/>
    </source>
</evidence>
<reference evidence="2" key="1">
    <citation type="journal article" date="2023" name="Nat. Plants">
        <title>Single-cell RNA sequencing provides a high-resolution roadmap for understanding the multicellular compartmentation of specialized metabolism.</title>
        <authorList>
            <person name="Sun S."/>
            <person name="Shen X."/>
            <person name="Li Y."/>
            <person name="Li Y."/>
            <person name="Wang S."/>
            <person name="Li R."/>
            <person name="Zhang H."/>
            <person name="Shen G."/>
            <person name="Guo B."/>
            <person name="Wei J."/>
            <person name="Xu J."/>
            <person name="St-Pierre B."/>
            <person name="Chen S."/>
            <person name="Sun C."/>
        </authorList>
    </citation>
    <scope>NUCLEOTIDE SEQUENCE [LARGE SCALE GENOMIC DNA]</scope>
</reference>
<gene>
    <name evidence="1" type="ORF">M9H77_03770</name>
</gene>
<accession>A0ACC0CCG7</accession>
<protein>
    <submittedName>
        <fullName evidence="1">Uncharacterized protein</fullName>
    </submittedName>
</protein>
<organism evidence="1 2">
    <name type="scientific">Catharanthus roseus</name>
    <name type="common">Madagascar periwinkle</name>
    <name type="synonym">Vinca rosea</name>
    <dbReference type="NCBI Taxonomy" id="4058"/>
    <lineage>
        <taxon>Eukaryota</taxon>
        <taxon>Viridiplantae</taxon>
        <taxon>Streptophyta</taxon>
        <taxon>Embryophyta</taxon>
        <taxon>Tracheophyta</taxon>
        <taxon>Spermatophyta</taxon>
        <taxon>Magnoliopsida</taxon>
        <taxon>eudicotyledons</taxon>
        <taxon>Gunneridae</taxon>
        <taxon>Pentapetalae</taxon>
        <taxon>asterids</taxon>
        <taxon>lamiids</taxon>
        <taxon>Gentianales</taxon>
        <taxon>Apocynaceae</taxon>
        <taxon>Rauvolfioideae</taxon>
        <taxon>Vinceae</taxon>
        <taxon>Catharanthinae</taxon>
        <taxon>Catharanthus</taxon>
    </lineage>
</organism>
<dbReference type="Proteomes" id="UP001060085">
    <property type="component" value="Linkage Group LG01"/>
</dbReference>
<evidence type="ECO:0000313" key="1">
    <source>
        <dbReference type="EMBL" id="KAI5682542.1"/>
    </source>
</evidence>
<proteinExistence type="predicted"/>